<keyword evidence="3" id="KW-1185">Reference proteome</keyword>
<dbReference type="RefSeq" id="WP_067089375.1">
    <property type="nucleotide sequence ID" value="NZ_LWMV01000053.1"/>
</dbReference>
<evidence type="ECO:0000313" key="3">
    <source>
        <dbReference type="Proteomes" id="UP000077245"/>
    </source>
</evidence>
<dbReference type="Pfam" id="PF12838">
    <property type="entry name" value="Fer4_7"/>
    <property type="match status" value="1"/>
</dbReference>
<sequence length="68" mass="7640">MIKINPDLCKGCNICVESCPKKVYENSNIANKKGVQVPFPKNIENCVQCHLCELMCPDQAILVEEDDE</sequence>
<evidence type="ECO:0000313" key="2">
    <source>
        <dbReference type="EMBL" id="KZX15055.1"/>
    </source>
</evidence>
<dbReference type="STRING" id="49547.MBCUR_03220"/>
<proteinExistence type="predicted"/>
<feature type="domain" description="4Fe-4S ferredoxin-type" evidence="1">
    <location>
        <begin position="37"/>
        <end position="66"/>
    </location>
</feature>
<dbReference type="InterPro" id="IPR017896">
    <property type="entry name" value="4Fe4S_Fe-S-bd"/>
</dbReference>
<dbReference type="EMBL" id="LWMV01000053">
    <property type="protein sequence ID" value="KZX15055.1"/>
    <property type="molecule type" value="Genomic_DNA"/>
</dbReference>
<dbReference type="PANTHER" id="PTHR43122">
    <property type="entry name" value="FERREDOXIN SUBUNIT OF PYRUVATE:FLAVODOXIN OXIDOREDUCTASE-RELATED"/>
    <property type="match status" value="1"/>
</dbReference>
<protein>
    <submittedName>
        <fullName evidence="2">Photosystem I iron-sulfur center</fullName>
        <ecNumber evidence="2">1.97.1.12</ecNumber>
    </submittedName>
</protein>
<dbReference type="AlphaFoldDB" id="A0A166D002"/>
<dbReference type="OrthoDB" id="51316at2157"/>
<dbReference type="EC" id="1.97.1.12" evidence="2"/>
<dbReference type="GO" id="GO:0016491">
    <property type="term" value="F:oxidoreductase activity"/>
    <property type="evidence" value="ECO:0007669"/>
    <property type="project" value="UniProtKB-KW"/>
</dbReference>
<dbReference type="InterPro" id="IPR017900">
    <property type="entry name" value="4Fe4S_Fe_S_CS"/>
</dbReference>
<dbReference type="Proteomes" id="UP000077245">
    <property type="component" value="Unassembled WGS sequence"/>
</dbReference>
<evidence type="ECO:0000259" key="1">
    <source>
        <dbReference type="PROSITE" id="PS51379"/>
    </source>
</evidence>
<name>A0A166D002_9EURY</name>
<dbReference type="PROSITE" id="PS51379">
    <property type="entry name" value="4FE4S_FER_2"/>
    <property type="match status" value="2"/>
</dbReference>
<dbReference type="SUPFAM" id="SSF54862">
    <property type="entry name" value="4Fe-4S ferredoxins"/>
    <property type="match status" value="1"/>
</dbReference>
<dbReference type="Gene3D" id="3.30.70.20">
    <property type="match status" value="1"/>
</dbReference>
<dbReference type="PANTHER" id="PTHR43122:SF1">
    <property type="entry name" value="IRON-SULFUR-BINDING PROTEIN"/>
    <property type="match status" value="1"/>
</dbReference>
<feature type="domain" description="4Fe-4S ferredoxin-type" evidence="1">
    <location>
        <begin position="1"/>
        <end position="29"/>
    </location>
</feature>
<organism evidence="2 3">
    <name type="scientific">Methanobrevibacter curvatus</name>
    <dbReference type="NCBI Taxonomy" id="49547"/>
    <lineage>
        <taxon>Archaea</taxon>
        <taxon>Methanobacteriati</taxon>
        <taxon>Methanobacteriota</taxon>
        <taxon>Methanomada group</taxon>
        <taxon>Methanobacteria</taxon>
        <taxon>Methanobacteriales</taxon>
        <taxon>Methanobacteriaceae</taxon>
        <taxon>Methanobrevibacter</taxon>
    </lineage>
</organism>
<dbReference type="PROSITE" id="PS00198">
    <property type="entry name" value="4FE4S_FER_1"/>
    <property type="match status" value="2"/>
</dbReference>
<comment type="caution">
    <text evidence="2">The sequence shown here is derived from an EMBL/GenBank/DDBJ whole genome shotgun (WGS) entry which is preliminary data.</text>
</comment>
<gene>
    <name evidence="2" type="primary">psaC</name>
    <name evidence="2" type="ORF">MBCUR_03220</name>
</gene>
<accession>A0A166D002</accession>
<keyword evidence="2" id="KW-0560">Oxidoreductase</keyword>
<reference evidence="2 3" key="1">
    <citation type="submission" date="2016-04" db="EMBL/GenBank/DDBJ databases">
        <title>Genome sequence of Methanobrevibacter curvatus DSM 11111.</title>
        <authorList>
            <person name="Poehlein A."/>
            <person name="Seedorf H."/>
            <person name="Daniel R."/>
        </authorList>
    </citation>
    <scope>NUCLEOTIDE SEQUENCE [LARGE SCALE GENOMIC DNA]</scope>
    <source>
        <strain evidence="2 3">DSM 11111</strain>
    </source>
</reference>
<dbReference type="PATRIC" id="fig|49547.3.peg.336"/>